<feature type="chain" id="PRO_5043054372" description="MHC class I-like antigen recognition-like domain-containing protein" evidence="3">
    <location>
        <begin position="17"/>
        <end position="246"/>
    </location>
</feature>
<keyword evidence="6" id="KW-1185">Reference proteome</keyword>
<evidence type="ECO:0000259" key="4">
    <source>
        <dbReference type="Pfam" id="PF00129"/>
    </source>
</evidence>
<comment type="caution">
    <text evidence="5">The sequence shown here is derived from an EMBL/GenBank/DDBJ whole genome shotgun (WGS) entry which is preliminary data.</text>
</comment>
<evidence type="ECO:0000256" key="1">
    <source>
        <dbReference type="ARBA" id="ARBA00023180"/>
    </source>
</evidence>
<evidence type="ECO:0000313" key="6">
    <source>
        <dbReference type="Proteomes" id="UP001356427"/>
    </source>
</evidence>
<evidence type="ECO:0000313" key="5">
    <source>
        <dbReference type="EMBL" id="KAK6302559.1"/>
    </source>
</evidence>
<reference evidence="5 6" key="1">
    <citation type="submission" date="2021-04" db="EMBL/GenBank/DDBJ databases">
        <authorList>
            <person name="De Guttry C."/>
            <person name="Zahm M."/>
            <person name="Klopp C."/>
            <person name="Cabau C."/>
            <person name="Louis A."/>
            <person name="Berthelot C."/>
            <person name="Parey E."/>
            <person name="Roest Crollius H."/>
            <person name="Montfort J."/>
            <person name="Robinson-Rechavi M."/>
            <person name="Bucao C."/>
            <person name="Bouchez O."/>
            <person name="Gislard M."/>
            <person name="Lluch J."/>
            <person name="Milhes M."/>
            <person name="Lampietro C."/>
            <person name="Lopez Roques C."/>
            <person name="Donnadieu C."/>
            <person name="Braasch I."/>
            <person name="Desvignes T."/>
            <person name="Postlethwait J."/>
            <person name="Bobe J."/>
            <person name="Wedekind C."/>
            <person name="Guiguen Y."/>
        </authorList>
    </citation>
    <scope>NUCLEOTIDE SEQUENCE [LARGE SCALE GENOMIC DNA]</scope>
    <source>
        <strain evidence="5">Cs_M1</strain>
        <tissue evidence="5">Blood</tissue>
    </source>
</reference>
<evidence type="ECO:0000256" key="3">
    <source>
        <dbReference type="SAM" id="SignalP"/>
    </source>
</evidence>
<dbReference type="EMBL" id="JAGTTL010000025">
    <property type="protein sequence ID" value="KAK6302559.1"/>
    <property type="molecule type" value="Genomic_DNA"/>
</dbReference>
<keyword evidence="2" id="KW-1133">Transmembrane helix</keyword>
<dbReference type="InterPro" id="IPR011161">
    <property type="entry name" value="MHC_I-like_Ag-recog"/>
</dbReference>
<keyword evidence="1" id="KW-0325">Glycoprotein</keyword>
<keyword evidence="3" id="KW-0732">Signal</keyword>
<dbReference type="AlphaFoldDB" id="A0AAN8KWP6"/>
<dbReference type="InterPro" id="IPR037055">
    <property type="entry name" value="MHC_I-like_Ag-recog_sf"/>
</dbReference>
<proteinExistence type="predicted"/>
<protein>
    <recommendedName>
        <fullName evidence="4">MHC class I-like antigen recognition-like domain-containing protein</fullName>
    </recommendedName>
</protein>
<dbReference type="Proteomes" id="UP001356427">
    <property type="component" value="Unassembled WGS sequence"/>
</dbReference>
<evidence type="ECO:0000256" key="2">
    <source>
        <dbReference type="SAM" id="Phobius"/>
    </source>
</evidence>
<sequence>MRLPLTFILICKLCLGLQMDTVIQFQRSGVVGEVEAVEQVLINRAPLSSCGKDIIAILRAVLLGNYSESFQHAFEIEENVNNTMTKNHTYQYLRVRECKLDGFRVVHLTDRLLVDGNYFLTLDRNTDTWTAEVPQALALKQLWDQDTERTRLERIQLHESCAKLMKELTHSEPTTTGGMSMLAALASLLAGLVFVALVTASFLIFKQQDPKVSGHPGGVLGSIVHYPENILETPQAPHPGKGYQVL</sequence>
<feature type="domain" description="MHC class I-like antigen recognition-like" evidence="4">
    <location>
        <begin position="75"/>
        <end position="166"/>
    </location>
</feature>
<accession>A0AAN8KWP6</accession>
<gene>
    <name evidence="5" type="ORF">J4Q44_G00269140</name>
</gene>
<name>A0AAN8KWP6_9TELE</name>
<feature type="signal peptide" evidence="3">
    <location>
        <begin position="1"/>
        <end position="16"/>
    </location>
</feature>
<organism evidence="5 6">
    <name type="scientific">Coregonus suidteri</name>
    <dbReference type="NCBI Taxonomy" id="861788"/>
    <lineage>
        <taxon>Eukaryota</taxon>
        <taxon>Metazoa</taxon>
        <taxon>Chordata</taxon>
        <taxon>Craniata</taxon>
        <taxon>Vertebrata</taxon>
        <taxon>Euteleostomi</taxon>
        <taxon>Actinopterygii</taxon>
        <taxon>Neopterygii</taxon>
        <taxon>Teleostei</taxon>
        <taxon>Protacanthopterygii</taxon>
        <taxon>Salmoniformes</taxon>
        <taxon>Salmonidae</taxon>
        <taxon>Coregoninae</taxon>
        <taxon>Coregonus</taxon>
    </lineage>
</organism>
<dbReference type="SUPFAM" id="SSF54452">
    <property type="entry name" value="MHC antigen-recognition domain"/>
    <property type="match status" value="1"/>
</dbReference>
<dbReference type="Pfam" id="PF00129">
    <property type="entry name" value="MHC_I"/>
    <property type="match status" value="1"/>
</dbReference>
<keyword evidence="2" id="KW-0812">Transmembrane</keyword>
<feature type="transmembrane region" description="Helical" evidence="2">
    <location>
        <begin position="181"/>
        <end position="205"/>
    </location>
</feature>
<keyword evidence="2" id="KW-0472">Membrane</keyword>
<dbReference type="InterPro" id="IPR011162">
    <property type="entry name" value="MHC_I/II-like_Ag-recog"/>
</dbReference>
<dbReference type="Gene3D" id="3.30.500.10">
    <property type="entry name" value="MHC class I-like antigen recognition-like"/>
    <property type="match status" value="1"/>
</dbReference>